<dbReference type="PANTHER" id="PTHR24074">
    <property type="entry name" value="CO-CHAPERONE PROTEIN DJLA"/>
    <property type="match status" value="1"/>
</dbReference>
<dbReference type="CDD" id="cd06257">
    <property type="entry name" value="DnaJ"/>
    <property type="match status" value="1"/>
</dbReference>
<organism evidence="2">
    <name type="scientific">Physcomitrium patens</name>
    <name type="common">Spreading-leaved earth moss</name>
    <name type="synonym">Physcomitrella patens</name>
    <dbReference type="NCBI Taxonomy" id="3218"/>
    <lineage>
        <taxon>Eukaryota</taxon>
        <taxon>Viridiplantae</taxon>
        <taxon>Streptophyta</taxon>
        <taxon>Embryophyta</taxon>
        <taxon>Bryophyta</taxon>
        <taxon>Bryophytina</taxon>
        <taxon>Bryopsida</taxon>
        <taxon>Funariidae</taxon>
        <taxon>Funariales</taxon>
        <taxon>Funariaceae</taxon>
        <taxon>Physcomitrium</taxon>
    </lineage>
</organism>
<dbReference type="InterPro" id="IPR001623">
    <property type="entry name" value="DnaJ_domain"/>
</dbReference>
<dbReference type="OMA" id="KASSAWM"/>
<dbReference type="PRINTS" id="PR00625">
    <property type="entry name" value="JDOMAIN"/>
</dbReference>
<dbReference type="PaxDb" id="3218-PP1S60_191V6.1"/>
<reference evidence="2 4" key="2">
    <citation type="journal article" date="2018" name="Plant J.">
        <title>The Physcomitrella patens chromosome-scale assembly reveals moss genome structure and evolution.</title>
        <authorList>
            <person name="Lang D."/>
            <person name="Ullrich K.K."/>
            <person name="Murat F."/>
            <person name="Fuchs J."/>
            <person name="Jenkins J."/>
            <person name="Haas F.B."/>
            <person name="Piednoel M."/>
            <person name="Gundlach H."/>
            <person name="Van Bel M."/>
            <person name="Meyberg R."/>
            <person name="Vives C."/>
            <person name="Morata J."/>
            <person name="Symeonidi A."/>
            <person name="Hiss M."/>
            <person name="Muchero W."/>
            <person name="Kamisugi Y."/>
            <person name="Saleh O."/>
            <person name="Blanc G."/>
            <person name="Decker E.L."/>
            <person name="van Gessel N."/>
            <person name="Grimwood J."/>
            <person name="Hayes R.D."/>
            <person name="Graham S.W."/>
            <person name="Gunter L.E."/>
            <person name="McDaniel S.F."/>
            <person name="Hoernstein S.N.W."/>
            <person name="Larsson A."/>
            <person name="Li F.W."/>
            <person name="Perroud P.F."/>
            <person name="Phillips J."/>
            <person name="Ranjan P."/>
            <person name="Rokshar D.S."/>
            <person name="Rothfels C.J."/>
            <person name="Schneider L."/>
            <person name="Shu S."/>
            <person name="Stevenson D.W."/>
            <person name="Thummler F."/>
            <person name="Tillich M."/>
            <person name="Villarreal Aguilar J.C."/>
            <person name="Widiez T."/>
            <person name="Wong G.K."/>
            <person name="Wymore A."/>
            <person name="Zhang Y."/>
            <person name="Zimmer A.D."/>
            <person name="Quatrano R.S."/>
            <person name="Mayer K.F.X."/>
            <person name="Goodstein D."/>
            <person name="Casacuberta J.M."/>
            <person name="Vandepoele K."/>
            <person name="Reski R."/>
            <person name="Cuming A.C."/>
            <person name="Tuskan G.A."/>
            <person name="Maumus F."/>
            <person name="Salse J."/>
            <person name="Schmutz J."/>
            <person name="Rensing S.A."/>
        </authorList>
    </citation>
    <scope>NUCLEOTIDE SEQUENCE [LARGE SCALE GENOMIC DNA]</scope>
    <source>
        <strain evidence="3 4">cv. Gransden 2004</strain>
    </source>
</reference>
<evidence type="ECO:0000259" key="1">
    <source>
        <dbReference type="PROSITE" id="PS50076"/>
    </source>
</evidence>
<dbReference type="EnsemblPlants" id="Pp3c4_24430V3.1">
    <property type="protein sequence ID" value="Pp3c4_24430V3.1"/>
    <property type="gene ID" value="Pp3c4_24430"/>
</dbReference>
<dbReference type="EMBL" id="ABEU02000004">
    <property type="protein sequence ID" value="PNR55794.1"/>
    <property type="molecule type" value="Genomic_DNA"/>
</dbReference>
<keyword evidence="4" id="KW-1185">Reference proteome</keyword>
<gene>
    <name evidence="3" type="primary">LOC112281651</name>
    <name evidence="2" type="ORF">PHYPA_006691</name>
</gene>
<dbReference type="Proteomes" id="UP000006727">
    <property type="component" value="Chromosome 4"/>
</dbReference>
<dbReference type="AlphaFoldDB" id="A0A2K1KPS8"/>
<dbReference type="STRING" id="3218.A0A2K1KPS8"/>
<dbReference type="Gramene" id="Pp3c4_24430V3.1">
    <property type="protein sequence ID" value="Pp3c4_24430V3.1"/>
    <property type="gene ID" value="Pp3c4_24430"/>
</dbReference>
<name>A0A2K1KPS8_PHYPA</name>
<dbReference type="InterPro" id="IPR036869">
    <property type="entry name" value="J_dom_sf"/>
</dbReference>
<dbReference type="EnsemblPlants" id="Pp3c4_24430V3.2">
    <property type="protein sequence ID" value="Pp3c4_24430V3.2"/>
    <property type="gene ID" value="Pp3c4_24430"/>
</dbReference>
<dbReference type="Gramene" id="Pp3c4_24430V3.2">
    <property type="protein sequence ID" value="Pp3c4_24430V3.2"/>
    <property type="gene ID" value="Pp3c4_24430"/>
</dbReference>
<dbReference type="InterPro" id="IPR018253">
    <property type="entry name" value="DnaJ_domain_CS"/>
</dbReference>
<dbReference type="PROSITE" id="PS50076">
    <property type="entry name" value="DNAJ_2"/>
    <property type="match status" value="1"/>
</dbReference>
<reference evidence="3" key="3">
    <citation type="submission" date="2020-12" db="UniProtKB">
        <authorList>
            <consortium name="EnsemblPlants"/>
        </authorList>
    </citation>
    <scope>IDENTIFICATION</scope>
</reference>
<proteinExistence type="predicted"/>
<sequence>MVTMSTVSRAGPLFVVPLSSFCAWYAVRSRPRHGLLKPQLCLDSAAVAHGSRGLCSSPGSSCSASGFNHALETPRNRRRKGSLRWKDQRNWTRTYAVRNLGWDADQSPYETLGVERDADENTIKGAYRRMAKQFHPDVYNQRSGELKKGETPESYFIQIQAAYELLMDRDQRRQYDIDHRTNPLKASSAWMDWVIKKRKSFEQRGEMAASAWAEQQMRELNLKARRAARDKVDPEEERRILAREKAASVANFENTIRRQALVLKKRDIMNRKAREEAQKKLVQQLLEAEGLELDDEHS</sequence>
<reference evidence="2 4" key="1">
    <citation type="journal article" date="2008" name="Science">
        <title>The Physcomitrella genome reveals evolutionary insights into the conquest of land by plants.</title>
        <authorList>
            <person name="Rensing S."/>
            <person name="Lang D."/>
            <person name="Zimmer A."/>
            <person name="Terry A."/>
            <person name="Salamov A."/>
            <person name="Shapiro H."/>
            <person name="Nishiyama T."/>
            <person name="Perroud P.-F."/>
            <person name="Lindquist E."/>
            <person name="Kamisugi Y."/>
            <person name="Tanahashi T."/>
            <person name="Sakakibara K."/>
            <person name="Fujita T."/>
            <person name="Oishi K."/>
            <person name="Shin-I T."/>
            <person name="Kuroki Y."/>
            <person name="Toyoda A."/>
            <person name="Suzuki Y."/>
            <person name="Hashimoto A."/>
            <person name="Yamaguchi K."/>
            <person name="Sugano A."/>
            <person name="Kohara Y."/>
            <person name="Fujiyama A."/>
            <person name="Anterola A."/>
            <person name="Aoki S."/>
            <person name="Ashton N."/>
            <person name="Barbazuk W.B."/>
            <person name="Barker E."/>
            <person name="Bennetzen J."/>
            <person name="Bezanilla M."/>
            <person name="Blankenship R."/>
            <person name="Cho S.H."/>
            <person name="Dutcher S."/>
            <person name="Estelle M."/>
            <person name="Fawcett J.A."/>
            <person name="Gundlach H."/>
            <person name="Hanada K."/>
            <person name="Heyl A."/>
            <person name="Hicks K.A."/>
            <person name="Hugh J."/>
            <person name="Lohr M."/>
            <person name="Mayer K."/>
            <person name="Melkozernov A."/>
            <person name="Murata T."/>
            <person name="Nelson D."/>
            <person name="Pils B."/>
            <person name="Prigge M."/>
            <person name="Reiss B."/>
            <person name="Renner T."/>
            <person name="Rombauts S."/>
            <person name="Rushton P."/>
            <person name="Sanderfoot A."/>
            <person name="Schween G."/>
            <person name="Shiu S.-H."/>
            <person name="Stueber K."/>
            <person name="Theodoulou F.L."/>
            <person name="Tu H."/>
            <person name="Van de Peer Y."/>
            <person name="Verrier P.J."/>
            <person name="Waters E."/>
            <person name="Wood A."/>
            <person name="Yang L."/>
            <person name="Cove D."/>
            <person name="Cuming A."/>
            <person name="Hasebe M."/>
            <person name="Lucas S."/>
            <person name="Mishler D.B."/>
            <person name="Reski R."/>
            <person name="Grigoriev I."/>
            <person name="Quatrano R.S."/>
            <person name="Boore J.L."/>
        </authorList>
    </citation>
    <scope>NUCLEOTIDE SEQUENCE [LARGE SCALE GENOMIC DNA]</scope>
    <source>
        <strain evidence="3 4">cv. Gransden 2004</strain>
    </source>
</reference>
<dbReference type="SMART" id="SM00271">
    <property type="entry name" value="DnaJ"/>
    <property type="match status" value="1"/>
</dbReference>
<feature type="domain" description="J" evidence="1">
    <location>
        <begin position="107"/>
        <end position="179"/>
    </location>
</feature>
<evidence type="ECO:0000313" key="3">
    <source>
        <dbReference type="EnsemblPlants" id="Pp3c4_24430V3.1"/>
    </source>
</evidence>
<dbReference type="Gene3D" id="1.10.287.110">
    <property type="entry name" value="DnaJ domain"/>
    <property type="match status" value="1"/>
</dbReference>
<dbReference type="OrthoDB" id="10250354at2759"/>
<dbReference type="InterPro" id="IPR050817">
    <property type="entry name" value="DjlA_DnaK_co-chaperone"/>
</dbReference>
<dbReference type="SUPFAM" id="SSF46565">
    <property type="entry name" value="Chaperone J-domain"/>
    <property type="match status" value="1"/>
</dbReference>
<dbReference type="GeneID" id="112281651"/>
<evidence type="ECO:0000313" key="2">
    <source>
        <dbReference type="EMBL" id="PNR55794.1"/>
    </source>
</evidence>
<dbReference type="PROSITE" id="PS00636">
    <property type="entry name" value="DNAJ_1"/>
    <property type="match status" value="1"/>
</dbReference>
<evidence type="ECO:0000313" key="4">
    <source>
        <dbReference type="Proteomes" id="UP000006727"/>
    </source>
</evidence>
<dbReference type="RefSeq" id="XP_024374176.1">
    <property type="nucleotide sequence ID" value="XM_024518408.2"/>
</dbReference>
<dbReference type="Pfam" id="PF00226">
    <property type="entry name" value="DnaJ"/>
    <property type="match status" value="1"/>
</dbReference>
<protein>
    <recommendedName>
        <fullName evidence="1">J domain-containing protein</fullName>
    </recommendedName>
</protein>
<accession>A0A2K1KPS8</accession>